<evidence type="ECO:0000313" key="4">
    <source>
        <dbReference type="EMBL" id="MBW8636895.1"/>
    </source>
</evidence>
<dbReference type="PANTHER" id="PTHR30319:SF1">
    <property type="entry name" value="TRANSCRIPTIONAL REPRESSOR PAAX"/>
    <property type="match status" value="1"/>
</dbReference>
<dbReference type="EMBL" id="JAICBX010000001">
    <property type="protein sequence ID" value="MBW8636895.1"/>
    <property type="molecule type" value="Genomic_DNA"/>
</dbReference>
<feature type="domain" description="Transcriptional repressor PaaX-like N-terminal" evidence="1">
    <location>
        <begin position="25"/>
        <end position="92"/>
    </location>
</feature>
<dbReference type="InterPro" id="IPR036388">
    <property type="entry name" value="WH-like_DNA-bd_sf"/>
</dbReference>
<feature type="domain" description="Transcriptional repressor PaaX-like C-terminal" evidence="2">
    <location>
        <begin position="188"/>
        <end position="274"/>
    </location>
</feature>
<sequence>MSETAHSHVERLIDAFHGQERIRVWSLVITIFGDAVNPRGGELWLGSLQELMSRLRVEPSALRAAMSRLTSDGWLLRIREGRNSYYRLAEAGQTEFAEATTRIYAPAPVSWDGQWTIILSNGPNDRKREARRSALQSAGFGALSRGLFLRPSDGAESIAAQPDEFIFSAHLRGESNVGALIEKAWSDVGAQRSYASFTQDFRPLDEALRAKNDLDPLSSMAARTLLIHAFRRAALRDPNLPPKLTPDAWKADEARRIASSIYSAIAEASERWLDECKRSGDRTLETPAIDISRRFRAPST</sequence>
<dbReference type="Gene3D" id="3.30.70.2650">
    <property type="match status" value="1"/>
</dbReference>
<gene>
    <name evidence="4" type="ORF">K1W69_06820</name>
</gene>
<dbReference type="Pfam" id="PF08223">
    <property type="entry name" value="PaaX_C"/>
    <property type="match status" value="1"/>
</dbReference>
<organism evidence="4 5">
    <name type="scientific">Flavimaribacter sediminis</name>
    <dbReference type="NCBI Taxonomy" id="2865987"/>
    <lineage>
        <taxon>Bacteria</taxon>
        <taxon>Pseudomonadati</taxon>
        <taxon>Pseudomonadota</taxon>
        <taxon>Alphaproteobacteria</taxon>
        <taxon>Hyphomicrobiales</taxon>
        <taxon>Rhizobiaceae</taxon>
        <taxon>Flavimaribacter</taxon>
    </lineage>
</organism>
<dbReference type="InterPro" id="IPR013225">
    <property type="entry name" value="PaaX_C"/>
</dbReference>
<evidence type="ECO:0000259" key="3">
    <source>
        <dbReference type="Pfam" id="PF20803"/>
    </source>
</evidence>
<dbReference type="Pfam" id="PF07848">
    <property type="entry name" value="PaaX"/>
    <property type="match status" value="1"/>
</dbReference>
<name>A0AAE2ZLX4_9HYPH</name>
<dbReference type="SUPFAM" id="SSF46785">
    <property type="entry name" value="Winged helix' DNA-binding domain"/>
    <property type="match status" value="1"/>
</dbReference>
<reference evidence="4" key="1">
    <citation type="submission" date="2021-08" db="EMBL/GenBank/DDBJ databases">
        <title>Hoeflea bacterium WL0058 sp. nov., isolated from the sediment.</title>
        <authorList>
            <person name="Wang L."/>
            <person name="Zhang D."/>
        </authorList>
    </citation>
    <scope>NUCLEOTIDE SEQUENCE</scope>
    <source>
        <strain evidence="4">WL0058</strain>
    </source>
</reference>
<dbReference type="AlphaFoldDB" id="A0AAE2ZLX4"/>
<dbReference type="Gene3D" id="1.10.10.10">
    <property type="entry name" value="Winged helix-like DNA-binding domain superfamily/Winged helix DNA-binding domain"/>
    <property type="match status" value="1"/>
</dbReference>
<comment type="caution">
    <text evidence="4">The sequence shown here is derived from an EMBL/GenBank/DDBJ whole genome shotgun (WGS) entry which is preliminary data.</text>
</comment>
<keyword evidence="5" id="KW-1185">Reference proteome</keyword>
<dbReference type="PIRSF" id="PIRSF020623">
    <property type="entry name" value="PaaX"/>
    <property type="match status" value="1"/>
</dbReference>
<dbReference type="InterPro" id="IPR012906">
    <property type="entry name" value="PaaX-like_N"/>
</dbReference>
<evidence type="ECO:0000259" key="1">
    <source>
        <dbReference type="Pfam" id="PF07848"/>
    </source>
</evidence>
<accession>A0AAE2ZLX4</accession>
<dbReference type="Pfam" id="PF20803">
    <property type="entry name" value="PaaX_M"/>
    <property type="match status" value="1"/>
</dbReference>
<proteinExistence type="predicted"/>
<dbReference type="Gene3D" id="1.20.58.1460">
    <property type="match status" value="1"/>
</dbReference>
<dbReference type="PANTHER" id="PTHR30319">
    <property type="entry name" value="PHENYLACETIC ACID REGULATOR-RELATED TRANSCRIPTIONAL REPRESSOR"/>
    <property type="match status" value="1"/>
</dbReference>
<dbReference type="Proteomes" id="UP001196509">
    <property type="component" value="Unassembled WGS sequence"/>
</dbReference>
<dbReference type="InterPro" id="IPR011965">
    <property type="entry name" value="PaaX_trns_reg"/>
</dbReference>
<protein>
    <submittedName>
        <fullName evidence="4">Phenylacetic acid degradation protein</fullName>
    </submittedName>
</protein>
<feature type="domain" description="Transcriptional repressor PaaX-like central Cas2-like" evidence="3">
    <location>
        <begin position="110"/>
        <end position="161"/>
    </location>
</feature>
<dbReference type="RefSeq" id="WP_220227539.1">
    <property type="nucleotide sequence ID" value="NZ_JAICBX010000001.1"/>
</dbReference>
<dbReference type="GO" id="GO:0006351">
    <property type="term" value="P:DNA-templated transcription"/>
    <property type="evidence" value="ECO:0007669"/>
    <property type="project" value="InterPro"/>
</dbReference>
<dbReference type="InterPro" id="IPR036390">
    <property type="entry name" value="WH_DNA-bd_sf"/>
</dbReference>
<dbReference type="InterPro" id="IPR048846">
    <property type="entry name" value="PaaX-like_central"/>
</dbReference>
<evidence type="ECO:0000313" key="5">
    <source>
        <dbReference type="Proteomes" id="UP001196509"/>
    </source>
</evidence>
<evidence type="ECO:0000259" key="2">
    <source>
        <dbReference type="Pfam" id="PF08223"/>
    </source>
</evidence>